<evidence type="ECO:0000313" key="2">
    <source>
        <dbReference type="Proteomes" id="UP000607397"/>
    </source>
</evidence>
<name>A0A8K2A1B3_9CYAN</name>
<keyword evidence="2" id="KW-1185">Reference proteome</keyword>
<dbReference type="Proteomes" id="UP000607397">
    <property type="component" value="Unassembled WGS sequence"/>
</dbReference>
<reference evidence="1" key="1">
    <citation type="submission" date="2019-12" db="EMBL/GenBank/DDBJ databases">
        <title>High-Quality draft genome sequences of three cyanobacteria isolated from the limestone walls of the Old Cathedral of Coimbra.</title>
        <authorList>
            <person name="Tiago I."/>
            <person name="Soares F."/>
            <person name="Portugal A."/>
        </authorList>
    </citation>
    <scope>NUCLEOTIDE SEQUENCE [LARGE SCALE GENOMIC DNA]</scope>
    <source>
        <strain evidence="1">C</strain>
    </source>
</reference>
<organism evidence="1 2">
    <name type="scientific">Petrachloros mirabilis ULC683</name>
    <dbReference type="NCBI Taxonomy" id="2781853"/>
    <lineage>
        <taxon>Bacteria</taxon>
        <taxon>Bacillati</taxon>
        <taxon>Cyanobacteriota</taxon>
        <taxon>Cyanophyceae</taxon>
        <taxon>Synechococcales</taxon>
        <taxon>Petrachlorosaceae</taxon>
        <taxon>Petrachloros</taxon>
        <taxon>Petrachloros mirabilis</taxon>
    </lineage>
</organism>
<proteinExistence type="predicted"/>
<comment type="caution">
    <text evidence="1">The sequence shown here is derived from an EMBL/GenBank/DDBJ whole genome shotgun (WGS) entry which is preliminary data.</text>
</comment>
<gene>
    <name evidence="1" type="ORF">GS597_14110</name>
</gene>
<evidence type="ECO:0000313" key="1">
    <source>
        <dbReference type="EMBL" id="NCJ07622.1"/>
    </source>
</evidence>
<protein>
    <submittedName>
        <fullName evidence="1">Uncharacterized protein</fullName>
    </submittedName>
</protein>
<accession>A0A8K2A1B3</accession>
<dbReference type="RefSeq" id="WP_161826093.1">
    <property type="nucleotide sequence ID" value="NZ_WVIC01000029.1"/>
</dbReference>
<dbReference type="EMBL" id="WVIC01000029">
    <property type="protein sequence ID" value="NCJ07622.1"/>
    <property type="molecule type" value="Genomic_DNA"/>
</dbReference>
<dbReference type="AlphaFoldDB" id="A0A8K2A1B3"/>
<sequence length="142" mass="15837">MSAFVGTQTVADAAALTAQLEPFQTEGSWLFLKWPHQVSGFCQALPPEFPSPEGQLLTPQLELRWKPQGQGYSLLLLSIAGAVPEFEPVGQTWLTQDHSAFLYPETETRFPRGLRYQALKLGQRYFLDAQTATVHFAALSVR</sequence>